<dbReference type="Proteomes" id="UP001201163">
    <property type="component" value="Unassembled WGS sequence"/>
</dbReference>
<dbReference type="EMBL" id="JAKELL010000193">
    <property type="protein sequence ID" value="KAH8978954.1"/>
    <property type="molecule type" value="Genomic_DNA"/>
</dbReference>
<evidence type="ECO:0000313" key="3">
    <source>
        <dbReference type="EMBL" id="KAH8978954.1"/>
    </source>
</evidence>
<evidence type="ECO:0000259" key="1">
    <source>
        <dbReference type="Pfam" id="PF01575"/>
    </source>
</evidence>
<dbReference type="InterPro" id="IPR002539">
    <property type="entry name" value="MaoC-like_dom"/>
</dbReference>
<dbReference type="Pfam" id="PF22622">
    <property type="entry name" value="MFE-2_hydrat-2_N"/>
    <property type="match status" value="1"/>
</dbReference>
<proteinExistence type="predicted"/>
<dbReference type="InterPro" id="IPR054357">
    <property type="entry name" value="MFE-2_N"/>
</dbReference>
<evidence type="ECO:0000313" key="4">
    <source>
        <dbReference type="Proteomes" id="UP001201163"/>
    </source>
</evidence>
<dbReference type="GO" id="GO:0004300">
    <property type="term" value="F:enoyl-CoA hydratase activity"/>
    <property type="evidence" value="ECO:0007669"/>
    <property type="project" value="TreeGrafter"/>
</dbReference>
<feature type="domain" description="MaoC-like" evidence="1">
    <location>
        <begin position="185"/>
        <end position="289"/>
    </location>
</feature>
<dbReference type="GO" id="GO:0003857">
    <property type="term" value="F:(3S)-3-hydroxyacyl-CoA dehydrogenase (NAD+) activity"/>
    <property type="evidence" value="ECO:0007669"/>
    <property type="project" value="TreeGrafter"/>
</dbReference>
<dbReference type="SUPFAM" id="SSF54637">
    <property type="entry name" value="Thioesterase/thiol ester dehydrase-isomerase"/>
    <property type="match status" value="2"/>
</dbReference>
<dbReference type="Gene3D" id="3.10.129.10">
    <property type="entry name" value="Hotdog Thioesterase"/>
    <property type="match status" value="1"/>
</dbReference>
<name>A0AAD4L922_9AGAM</name>
<keyword evidence="4" id="KW-1185">Reference proteome</keyword>
<reference evidence="3" key="1">
    <citation type="submission" date="2022-01" db="EMBL/GenBank/DDBJ databases">
        <title>Comparative genomics reveals a dynamic genome evolution in the ectomycorrhizal milk-cap (Lactarius) mushrooms.</title>
        <authorList>
            <consortium name="DOE Joint Genome Institute"/>
            <person name="Lebreton A."/>
            <person name="Tang N."/>
            <person name="Kuo A."/>
            <person name="LaButti K."/>
            <person name="Drula E."/>
            <person name="Barry K."/>
            <person name="Clum A."/>
            <person name="Lipzen A."/>
            <person name="Mousain D."/>
            <person name="Ng V."/>
            <person name="Wang R."/>
            <person name="Wang X."/>
            <person name="Dai Y."/>
            <person name="Henrissat B."/>
            <person name="Grigoriev I.V."/>
            <person name="Guerin-Laguette A."/>
            <person name="Yu F."/>
            <person name="Martin F.M."/>
        </authorList>
    </citation>
    <scope>NUCLEOTIDE SEQUENCE</scope>
    <source>
        <strain evidence="3">QP</strain>
    </source>
</reference>
<gene>
    <name evidence="3" type="ORF">EDB92DRAFT_1937449</name>
</gene>
<comment type="caution">
    <text evidence="3">The sequence shown here is derived from an EMBL/GenBank/DDBJ whole genome shotgun (WGS) entry which is preliminary data.</text>
</comment>
<dbReference type="PANTHER" id="PTHR13078:SF57">
    <property type="entry name" value="DEHYDRATASE, PUTATIVE (AFU_ORTHOLOGUE AFUA_5G00640)-RELATED"/>
    <property type="match status" value="1"/>
</dbReference>
<dbReference type="PANTHER" id="PTHR13078">
    <property type="entry name" value="PEROXISOMAL MULTIFUNCTIONAL ENZYME TYPE 2-RELATED"/>
    <property type="match status" value="1"/>
</dbReference>
<evidence type="ECO:0000259" key="2">
    <source>
        <dbReference type="Pfam" id="PF22622"/>
    </source>
</evidence>
<organism evidence="3 4">
    <name type="scientific">Lactarius akahatsu</name>
    <dbReference type="NCBI Taxonomy" id="416441"/>
    <lineage>
        <taxon>Eukaryota</taxon>
        <taxon>Fungi</taxon>
        <taxon>Dikarya</taxon>
        <taxon>Basidiomycota</taxon>
        <taxon>Agaricomycotina</taxon>
        <taxon>Agaricomycetes</taxon>
        <taxon>Russulales</taxon>
        <taxon>Russulaceae</taxon>
        <taxon>Lactarius</taxon>
    </lineage>
</organism>
<sequence>MTSDNALSRSLDTLVGSEYGADPVSWNKRDLLIYALGIGATLAEQQFLADPSFAAFPTYPVVLFLKGNEDSVAAFTESINRTNHIKGLPYFNPSRLLHATQSIEILKPLPLASGPGWLLKKRLITIRENKSGVILESEFTLVDPSGIPYTRITTAMFNLMGKITGQRYTRSVSALPAARPIPRDRAPDWVTEEQTSTGQALIYRLSGDYNPLHISPGNSAILHGLSTLGFAARALVRTIGHGRPSSLRYLNVKFTAPVSPGDGLETSAWNVGTGPDGVREVAFEVKNTKTGKIVIGGGHARFEKWEWTKL</sequence>
<accession>A0AAD4L922</accession>
<dbReference type="GO" id="GO:0005777">
    <property type="term" value="C:peroxisome"/>
    <property type="evidence" value="ECO:0007669"/>
    <property type="project" value="TreeGrafter"/>
</dbReference>
<dbReference type="Pfam" id="PF01575">
    <property type="entry name" value="MaoC_dehydratas"/>
    <property type="match status" value="1"/>
</dbReference>
<protein>
    <submittedName>
        <fullName evidence="3">Peroxisomal dehydratase</fullName>
    </submittedName>
</protein>
<dbReference type="AlphaFoldDB" id="A0AAD4L922"/>
<dbReference type="GO" id="GO:0006635">
    <property type="term" value="P:fatty acid beta-oxidation"/>
    <property type="evidence" value="ECO:0007669"/>
    <property type="project" value="TreeGrafter"/>
</dbReference>
<feature type="domain" description="Peroxisomal multifunctional enzyme type 2-like N-terminal" evidence="2">
    <location>
        <begin position="26"/>
        <end position="149"/>
    </location>
</feature>
<dbReference type="InterPro" id="IPR029069">
    <property type="entry name" value="HotDog_dom_sf"/>
</dbReference>
<dbReference type="GO" id="GO:0044594">
    <property type="term" value="F:17-beta-hydroxysteroid dehydrogenase (NAD+) activity"/>
    <property type="evidence" value="ECO:0007669"/>
    <property type="project" value="TreeGrafter"/>
</dbReference>